<evidence type="ECO:0000313" key="2">
    <source>
        <dbReference type="EMBL" id="GAQ80761.1"/>
    </source>
</evidence>
<sequence>MGAPPAGSIKNPRRPTKWRWWNAREVQYFTPPQEEVRKPWELAPDTEPAPNSFQGEQEHRLPVRTPVGEVRTLPRPAELMTEEDDVETEGPVLKRRRVAVAGPGFDGSVESGSRTPAEARLQTSLKHPAPAVDLRTKASNGSNRNPRRKHNNEHKNQLQRVSLYYLCLDSFKAAPASAKVDSKCLRHGSDDFC</sequence>
<reference evidence="2 3" key="1">
    <citation type="journal article" date="2014" name="Nat. Commun.">
        <title>Klebsormidium flaccidum genome reveals primary factors for plant terrestrial adaptation.</title>
        <authorList>
            <person name="Hori K."/>
            <person name="Maruyama F."/>
            <person name="Fujisawa T."/>
            <person name="Togashi T."/>
            <person name="Yamamoto N."/>
            <person name="Seo M."/>
            <person name="Sato S."/>
            <person name="Yamada T."/>
            <person name="Mori H."/>
            <person name="Tajima N."/>
            <person name="Moriyama T."/>
            <person name="Ikeuchi M."/>
            <person name="Watanabe M."/>
            <person name="Wada H."/>
            <person name="Kobayashi K."/>
            <person name="Saito M."/>
            <person name="Masuda T."/>
            <person name="Sasaki-Sekimoto Y."/>
            <person name="Mashiguchi K."/>
            <person name="Awai K."/>
            <person name="Shimojima M."/>
            <person name="Masuda S."/>
            <person name="Iwai M."/>
            <person name="Nobusawa T."/>
            <person name="Narise T."/>
            <person name="Kondo S."/>
            <person name="Saito H."/>
            <person name="Sato R."/>
            <person name="Murakawa M."/>
            <person name="Ihara Y."/>
            <person name="Oshima-Yamada Y."/>
            <person name="Ohtaka K."/>
            <person name="Satoh M."/>
            <person name="Sonobe K."/>
            <person name="Ishii M."/>
            <person name="Ohtani R."/>
            <person name="Kanamori-Sato M."/>
            <person name="Honoki R."/>
            <person name="Miyazaki D."/>
            <person name="Mochizuki H."/>
            <person name="Umetsu J."/>
            <person name="Higashi K."/>
            <person name="Shibata D."/>
            <person name="Kamiya Y."/>
            <person name="Sato N."/>
            <person name="Nakamura Y."/>
            <person name="Tabata S."/>
            <person name="Ida S."/>
            <person name="Kurokawa K."/>
            <person name="Ohta H."/>
        </authorList>
    </citation>
    <scope>NUCLEOTIDE SEQUENCE [LARGE SCALE GENOMIC DNA]</scope>
    <source>
        <strain evidence="2 3">NIES-2285</strain>
    </source>
</reference>
<dbReference type="AlphaFoldDB" id="A0A0U9HS21"/>
<evidence type="ECO:0000256" key="1">
    <source>
        <dbReference type="SAM" id="MobiDB-lite"/>
    </source>
</evidence>
<keyword evidence="3" id="KW-1185">Reference proteome</keyword>
<dbReference type="EMBL" id="DF237010">
    <property type="protein sequence ID" value="GAQ80761.1"/>
    <property type="molecule type" value="Genomic_DNA"/>
</dbReference>
<feature type="region of interest" description="Disordered" evidence="1">
    <location>
        <begin position="42"/>
        <end position="156"/>
    </location>
</feature>
<gene>
    <name evidence="2" type="ORF">KFL_000610390</name>
</gene>
<dbReference type="Proteomes" id="UP000054558">
    <property type="component" value="Unassembled WGS sequence"/>
</dbReference>
<proteinExistence type="predicted"/>
<organism evidence="2 3">
    <name type="scientific">Klebsormidium nitens</name>
    <name type="common">Green alga</name>
    <name type="synonym">Ulothrix nitens</name>
    <dbReference type="NCBI Taxonomy" id="105231"/>
    <lineage>
        <taxon>Eukaryota</taxon>
        <taxon>Viridiplantae</taxon>
        <taxon>Streptophyta</taxon>
        <taxon>Klebsormidiophyceae</taxon>
        <taxon>Klebsormidiales</taxon>
        <taxon>Klebsormidiaceae</taxon>
        <taxon>Klebsormidium</taxon>
    </lineage>
</organism>
<protein>
    <submittedName>
        <fullName evidence="2">Uncharacterized protein</fullName>
    </submittedName>
</protein>
<evidence type="ECO:0000313" key="3">
    <source>
        <dbReference type="Proteomes" id="UP000054558"/>
    </source>
</evidence>
<name>A0A0U9HS21_KLENI</name>
<accession>A0A0U9HS21</accession>